<proteinExistence type="inferred from homology"/>
<dbReference type="eggNOG" id="COG0664">
    <property type="taxonomic scope" value="Bacteria"/>
</dbReference>
<comment type="similarity">
    <text evidence="1">Belongs to the IprA family.</text>
</comment>
<dbReference type="InterPro" id="IPR034719">
    <property type="entry name" value="IprA"/>
</dbReference>
<organism evidence="3 4">
    <name type="scientific">Escherichia coli O6:H1 (strain CFT073 / ATCC 700928 / UPEC)</name>
    <dbReference type="NCBI Taxonomy" id="199310"/>
    <lineage>
        <taxon>Bacteria</taxon>
        <taxon>Pseudomonadati</taxon>
        <taxon>Pseudomonadota</taxon>
        <taxon>Gammaproteobacteria</taxon>
        <taxon>Enterobacterales</taxon>
        <taxon>Enterobacteriaceae</taxon>
        <taxon>Escherichia</taxon>
    </lineage>
</organism>
<dbReference type="InterPro" id="IPR014710">
    <property type="entry name" value="RmlC-like_jellyroll"/>
</dbReference>
<dbReference type="GO" id="GO:0006979">
    <property type="term" value="P:response to oxidative stress"/>
    <property type="evidence" value="ECO:0007669"/>
    <property type="project" value="UniProtKB-UniRule"/>
</dbReference>
<evidence type="ECO:0000256" key="1">
    <source>
        <dbReference type="HAMAP-Rule" id="MF_02072"/>
    </source>
</evidence>
<keyword evidence="1" id="KW-0346">Stress response</keyword>
<reference evidence="3 4" key="1">
    <citation type="journal article" date="2002" name="Proc. Natl. Acad. Sci. U.S.A.">
        <title>Extensive mosaic structure revealed by the complete genome sequence of uropathogenic Escherichia coli.</title>
        <authorList>
            <person name="Welch R.A."/>
            <person name="Burland V."/>
            <person name="Plunkett G.III."/>
            <person name="Redford P."/>
            <person name="Roesch P."/>
            <person name="Rasko D."/>
            <person name="Buckles E.L."/>
            <person name="Liou S.R."/>
            <person name="Boutin A."/>
            <person name="Hackett J."/>
            <person name="Stroud D."/>
            <person name="Mayhew G.F."/>
            <person name="Rose D.J."/>
            <person name="Zhou S."/>
            <person name="Schwartz D.C."/>
            <person name="Perna N.T."/>
            <person name="Mobley H.L."/>
            <person name="Donnenberg M.S."/>
            <person name="Blattner F.R."/>
        </authorList>
    </citation>
    <scope>NUCLEOTIDE SEQUENCE [LARGE SCALE GENOMIC DNA]</scope>
    <source>
        <strain evidence="4">CFT073 / ATCC 700928 / UPEC</strain>
    </source>
</reference>
<dbReference type="SMR" id="A0A0H2V4R9"/>
<dbReference type="KEGG" id="ecc:c0479"/>
<dbReference type="HOGENOM" id="CLU_080453_0_0_6"/>
<dbReference type="SUPFAM" id="SSF51206">
    <property type="entry name" value="cAMP-binding domain-like"/>
    <property type="match status" value="1"/>
</dbReference>
<keyword evidence="4" id="KW-1185">Reference proteome</keyword>
<evidence type="ECO:0000313" key="4">
    <source>
        <dbReference type="Proteomes" id="UP000001410"/>
    </source>
</evidence>
<protein>
    <recommendedName>
        <fullName evidence="1">Inhibitor of hydrogen peroxide resistance</fullName>
    </recommendedName>
</protein>
<name>A0A0H2V4R9_ECOL6</name>
<accession>A0A0H2V4R9</accession>
<dbReference type="InterPro" id="IPR018490">
    <property type="entry name" value="cNMP-bd_dom_sf"/>
</dbReference>
<evidence type="ECO:0000259" key="2">
    <source>
        <dbReference type="Pfam" id="PF15977"/>
    </source>
</evidence>
<dbReference type="NCBIfam" id="NF008810">
    <property type="entry name" value="PRK11832.1"/>
    <property type="match status" value="1"/>
</dbReference>
<dbReference type="InterPro" id="IPR041687">
    <property type="entry name" value="HTH_46"/>
</dbReference>
<dbReference type="HAMAP" id="MF_02072">
    <property type="entry name" value="IprA"/>
    <property type="match status" value="1"/>
</dbReference>
<comment type="function">
    <text evidence="1">Involved in oxidative stress resistance.</text>
</comment>
<sequence length="222" mass="25497">MPVKDLTGITAKDAQMLSVVKPLQEFGKLDKCLSRYGTRFEFNNEKQVIFSSNVNSEDTFVILEGVISLRREENVLIGITQAPYIMGLADGLMKNDIPYKLISEGNCTGYHLPAKQTITLIEQNQLWRDAFYWLAWQNRILELRDVQLIGHNSYEQIRATLLSMIDWNEELRSRIGVMNYIHQRTRISRSVVAEVLAALRKGGYIEMNKGKLVAINRLPSEY</sequence>
<dbReference type="Pfam" id="PF15977">
    <property type="entry name" value="HTH_46"/>
    <property type="match status" value="1"/>
</dbReference>
<feature type="domain" description="IprA winged helix-turn-helix" evidence="2">
    <location>
        <begin position="153"/>
        <end position="220"/>
    </location>
</feature>
<feature type="DNA-binding region" description="H-T-H motif" evidence="1">
    <location>
        <begin position="178"/>
        <end position="197"/>
    </location>
</feature>
<dbReference type="Gene3D" id="2.60.120.10">
    <property type="entry name" value="Jelly Rolls"/>
    <property type="match status" value="1"/>
</dbReference>
<dbReference type="STRING" id="199310.c0479"/>
<dbReference type="EMBL" id="AE014075">
    <property type="protein sequence ID" value="AAN78957.1"/>
    <property type="molecule type" value="Genomic_DNA"/>
</dbReference>
<dbReference type="Proteomes" id="UP000001410">
    <property type="component" value="Chromosome"/>
</dbReference>
<evidence type="ECO:0000313" key="3">
    <source>
        <dbReference type="EMBL" id="AAN78957.1"/>
    </source>
</evidence>
<gene>
    <name evidence="3" type="primary">yaiV</name>
    <name evidence="1" type="synonym">iprA</name>
    <name evidence="3" type="ordered locus">c0479</name>
</gene>
<dbReference type="AlphaFoldDB" id="A0A0H2V4R9"/>